<proteinExistence type="predicted"/>
<dbReference type="EMBL" id="SRLO01000140">
    <property type="protein sequence ID" value="TNN72266.1"/>
    <property type="molecule type" value="Genomic_DNA"/>
</dbReference>
<evidence type="ECO:0000313" key="3">
    <source>
        <dbReference type="Proteomes" id="UP000314294"/>
    </source>
</evidence>
<feature type="region of interest" description="Disordered" evidence="1">
    <location>
        <begin position="47"/>
        <end position="74"/>
    </location>
</feature>
<organism evidence="2 3">
    <name type="scientific">Liparis tanakae</name>
    <name type="common">Tanaka's snailfish</name>
    <dbReference type="NCBI Taxonomy" id="230148"/>
    <lineage>
        <taxon>Eukaryota</taxon>
        <taxon>Metazoa</taxon>
        <taxon>Chordata</taxon>
        <taxon>Craniata</taxon>
        <taxon>Vertebrata</taxon>
        <taxon>Euteleostomi</taxon>
        <taxon>Actinopterygii</taxon>
        <taxon>Neopterygii</taxon>
        <taxon>Teleostei</taxon>
        <taxon>Neoteleostei</taxon>
        <taxon>Acanthomorphata</taxon>
        <taxon>Eupercaria</taxon>
        <taxon>Perciformes</taxon>
        <taxon>Cottioidei</taxon>
        <taxon>Cottales</taxon>
        <taxon>Liparidae</taxon>
        <taxon>Liparis</taxon>
    </lineage>
</organism>
<protein>
    <submittedName>
        <fullName evidence="2">Uncharacterized protein</fullName>
    </submittedName>
</protein>
<dbReference type="Proteomes" id="UP000314294">
    <property type="component" value="Unassembled WGS sequence"/>
</dbReference>
<gene>
    <name evidence="2" type="ORF">EYF80_017550</name>
</gene>
<reference evidence="2 3" key="1">
    <citation type="submission" date="2019-03" db="EMBL/GenBank/DDBJ databases">
        <title>First draft genome of Liparis tanakae, snailfish: a comprehensive survey of snailfish specific genes.</title>
        <authorList>
            <person name="Kim W."/>
            <person name="Song I."/>
            <person name="Jeong J.-H."/>
            <person name="Kim D."/>
            <person name="Kim S."/>
            <person name="Ryu S."/>
            <person name="Song J.Y."/>
            <person name="Lee S.K."/>
        </authorList>
    </citation>
    <scope>NUCLEOTIDE SEQUENCE [LARGE SCALE GENOMIC DNA]</scope>
    <source>
        <tissue evidence="2">Muscle</tissue>
    </source>
</reference>
<evidence type="ECO:0000256" key="1">
    <source>
        <dbReference type="SAM" id="MobiDB-lite"/>
    </source>
</evidence>
<comment type="caution">
    <text evidence="2">The sequence shown here is derived from an EMBL/GenBank/DDBJ whole genome shotgun (WGS) entry which is preliminary data.</text>
</comment>
<dbReference type="AlphaFoldDB" id="A0A4Z2I2H2"/>
<sequence>MRETHVQVDYNSQDHSASRTAARPKHNQLLLARQSVILKVNASNSLAERRKHATRAPSTLPPDEDVRVGRASSCGQRSRWTEREACTCEVIRSSRLVLRADLGSCREKIDALSGGQKAVFTFYSGTFH</sequence>
<keyword evidence="3" id="KW-1185">Reference proteome</keyword>
<feature type="compositionally biased region" description="Polar residues" evidence="1">
    <location>
        <begin position="9"/>
        <end position="19"/>
    </location>
</feature>
<evidence type="ECO:0000313" key="2">
    <source>
        <dbReference type="EMBL" id="TNN72266.1"/>
    </source>
</evidence>
<name>A0A4Z2I2H2_9TELE</name>
<accession>A0A4Z2I2H2</accession>
<feature type="region of interest" description="Disordered" evidence="1">
    <location>
        <begin position="1"/>
        <end position="25"/>
    </location>
</feature>